<dbReference type="PROSITE" id="PS00892">
    <property type="entry name" value="HIT_1"/>
    <property type="match status" value="1"/>
</dbReference>
<dbReference type="InterPro" id="IPR036265">
    <property type="entry name" value="HIT-like_sf"/>
</dbReference>
<name>A0A1I4V7C4_9BACT</name>
<dbReference type="InterPro" id="IPR011146">
    <property type="entry name" value="HIT-like"/>
</dbReference>
<dbReference type="OrthoDB" id="9784774at2"/>
<organism evidence="5 6">
    <name type="scientific">Thermodesulforhabdus norvegica</name>
    <dbReference type="NCBI Taxonomy" id="39841"/>
    <lineage>
        <taxon>Bacteria</taxon>
        <taxon>Pseudomonadati</taxon>
        <taxon>Thermodesulfobacteriota</taxon>
        <taxon>Syntrophobacteria</taxon>
        <taxon>Syntrophobacterales</taxon>
        <taxon>Thermodesulforhabdaceae</taxon>
        <taxon>Thermodesulforhabdus</taxon>
    </lineage>
</organism>
<evidence type="ECO:0000256" key="3">
    <source>
        <dbReference type="PROSITE-ProRule" id="PRU00464"/>
    </source>
</evidence>
<dbReference type="GO" id="GO:0009117">
    <property type="term" value="P:nucleotide metabolic process"/>
    <property type="evidence" value="ECO:0007669"/>
    <property type="project" value="TreeGrafter"/>
</dbReference>
<dbReference type="RefSeq" id="WP_093395719.1">
    <property type="nucleotide sequence ID" value="NZ_FOUU01000008.1"/>
</dbReference>
<dbReference type="Pfam" id="PF01230">
    <property type="entry name" value="HIT"/>
    <property type="match status" value="1"/>
</dbReference>
<reference evidence="6" key="1">
    <citation type="submission" date="2016-10" db="EMBL/GenBank/DDBJ databases">
        <authorList>
            <person name="Varghese N."/>
            <person name="Submissions S."/>
        </authorList>
    </citation>
    <scope>NUCLEOTIDE SEQUENCE [LARGE SCALE GENOMIC DNA]</scope>
    <source>
        <strain evidence="6">DSM 9990</strain>
    </source>
</reference>
<dbReference type="STRING" id="39841.SAMN05660836_02147"/>
<dbReference type="InterPro" id="IPR019808">
    <property type="entry name" value="Histidine_triad_CS"/>
</dbReference>
<dbReference type="Proteomes" id="UP000199611">
    <property type="component" value="Unassembled WGS sequence"/>
</dbReference>
<dbReference type="SUPFAM" id="SSF54197">
    <property type="entry name" value="HIT-like"/>
    <property type="match status" value="1"/>
</dbReference>
<protein>
    <submittedName>
        <fullName evidence="5">Histidine triad (HIT) family protein</fullName>
    </submittedName>
</protein>
<dbReference type="AlphaFoldDB" id="A0A1I4V7C4"/>
<dbReference type="PROSITE" id="PS51084">
    <property type="entry name" value="HIT_2"/>
    <property type="match status" value="1"/>
</dbReference>
<evidence type="ECO:0000256" key="2">
    <source>
        <dbReference type="PIRSR" id="PIRSR601310-3"/>
    </source>
</evidence>
<evidence type="ECO:0000313" key="5">
    <source>
        <dbReference type="EMBL" id="SFM97058.1"/>
    </source>
</evidence>
<dbReference type="Gene3D" id="3.30.428.10">
    <property type="entry name" value="HIT-like"/>
    <property type="match status" value="1"/>
</dbReference>
<sequence length="139" mass="15199">MGAGSCIFCQIVEGKIPSAKLYEDDLVISFLDINPINPGHSLVVPKKHAATIFDIDDDVLAKCAVVAARVARAIRSATGCEGLNVLQNNFRSAGQLIDHFHIHLIPRYEGDGFLTSWPGTPYPEGQMEEMKNKIVAHLK</sequence>
<dbReference type="PRINTS" id="PR00332">
    <property type="entry name" value="HISTRIAD"/>
</dbReference>
<feature type="active site" description="Tele-AMP-histidine intermediate" evidence="1">
    <location>
        <position position="101"/>
    </location>
</feature>
<dbReference type="PANTHER" id="PTHR46648">
    <property type="entry name" value="HIT FAMILY PROTEIN 1"/>
    <property type="match status" value="1"/>
</dbReference>
<dbReference type="GO" id="GO:0003824">
    <property type="term" value="F:catalytic activity"/>
    <property type="evidence" value="ECO:0007669"/>
    <property type="project" value="InterPro"/>
</dbReference>
<evidence type="ECO:0000259" key="4">
    <source>
        <dbReference type="PROSITE" id="PS51084"/>
    </source>
</evidence>
<evidence type="ECO:0000256" key="1">
    <source>
        <dbReference type="PIRSR" id="PIRSR601310-1"/>
    </source>
</evidence>
<accession>A0A1I4V7C4</accession>
<proteinExistence type="predicted"/>
<dbReference type="EMBL" id="FOUU01000008">
    <property type="protein sequence ID" value="SFM97058.1"/>
    <property type="molecule type" value="Genomic_DNA"/>
</dbReference>
<dbReference type="InterPro" id="IPR001310">
    <property type="entry name" value="Histidine_triad_HIT"/>
</dbReference>
<dbReference type="PANTHER" id="PTHR46648:SF1">
    <property type="entry name" value="ADENOSINE 5'-MONOPHOSPHORAMIDASE HNT1"/>
    <property type="match status" value="1"/>
</dbReference>
<feature type="short sequence motif" description="Histidine triad motif" evidence="2 3">
    <location>
        <begin position="99"/>
        <end position="103"/>
    </location>
</feature>
<feature type="domain" description="HIT" evidence="4">
    <location>
        <begin position="7"/>
        <end position="114"/>
    </location>
</feature>
<gene>
    <name evidence="5" type="ORF">SAMN05660836_02147</name>
</gene>
<evidence type="ECO:0000313" key="6">
    <source>
        <dbReference type="Proteomes" id="UP000199611"/>
    </source>
</evidence>
<keyword evidence="6" id="KW-1185">Reference proteome</keyword>